<evidence type="ECO:0000256" key="8">
    <source>
        <dbReference type="ARBA" id="ARBA00023242"/>
    </source>
</evidence>
<dbReference type="GO" id="GO:0005634">
    <property type="term" value="C:nucleus"/>
    <property type="evidence" value="ECO:0007669"/>
    <property type="project" value="TreeGrafter"/>
</dbReference>
<feature type="binding site" evidence="10">
    <location>
        <position position="211"/>
    </location>
    <ligand>
        <name>Mg(2+)</name>
        <dbReference type="ChEBI" id="CHEBI:18420"/>
        <label>1</label>
    </ligand>
</feature>
<dbReference type="InterPro" id="IPR010666">
    <property type="entry name" value="Znf_GRF"/>
</dbReference>
<evidence type="ECO:0000259" key="14">
    <source>
        <dbReference type="PROSITE" id="PS51999"/>
    </source>
</evidence>
<dbReference type="InterPro" id="IPR004808">
    <property type="entry name" value="AP_endonuc_1"/>
</dbReference>
<dbReference type="Pfam" id="PF06839">
    <property type="entry name" value="Zn_ribbon_GRF"/>
    <property type="match status" value="1"/>
</dbReference>
<evidence type="ECO:0000256" key="3">
    <source>
        <dbReference type="ARBA" id="ARBA00022723"/>
    </source>
</evidence>
<dbReference type="InterPro" id="IPR036691">
    <property type="entry name" value="Endo/exonu/phosph_ase_sf"/>
</dbReference>
<feature type="site" description="Important for catalytic activity" evidence="11">
    <location>
        <position position="280"/>
    </location>
</feature>
<keyword evidence="4 12" id="KW-0863">Zinc-finger</keyword>
<sequence length="639" mass="71408">MKIVTYNVNGLRPRISQHGSLLKLLDSFDADVICFQETKLRRQELTADLVTAEGYDSFFSCTRTSDRGRLGYSGVATFCRVKSAFSSTEVALPVAAEEGFTGVLESSCRSGRGGETPSEADAVAPGLEEFARDELLKVDGEGRCVVTDHSHFEVEFMLGFWAVLFNVYGPRAEPDDSERIEFKLKFFKIMQKRWESLLCQGRRVFVVGDLNIAPTSLDRCEAGPDFENNEFRRWFRLMLVENGGAFFDVFRAKHPDRRDAYTCWPQNTGAEEFNYGSRIDHILCAGSCLHEEQDQKDHSFFTCHVKECDILTQYKRWKPGNTLRWKGGQRIKLEGSDHAPVYTSLLQFPSVPQHSTPSLSSRYIPMVYGVQQTLVSALMRRQVSKQIKSCEVSSSFPDGDSEECTETVKRALDKCDVSSVPPGNPCVSSSQESEVLISREVMDVGGSGNGVACETSITPESVCNRSVSGNQTRKKAKKNQWSQLTLKSFFQKSSIHSKSVDNAIDTSTMNQANIPEPTHQSNDPPIEDDQSGNVSQSDSPQQCDFNSSASTWDQDEMKNCSSEKNSVALVEWQRIQQMMQNSIPLCKGHKEPCVARVVKKQGPNFGRRFYVCARAEGPSSNPEANCGYFKWAASKSRGK</sequence>
<keyword evidence="6" id="KW-0862">Zinc</keyword>
<dbReference type="GO" id="GO:0006284">
    <property type="term" value="P:base-excision repair"/>
    <property type="evidence" value="ECO:0007669"/>
    <property type="project" value="TreeGrafter"/>
</dbReference>
<feature type="domain" description="GRF-type" evidence="14">
    <location>
        <begin position="586"/>
        <end position="635"/>
    </location>
</feature>
<protein>
    <recommendedName>
        <fullName evidence="2">DNA-(apurinic or apyrimidinic site) endonuclease 2</fullName>
    </recommendedName>
</protein>
<dbReference type="GO" id="GO:0008311">
    <property type="term" value="F:double-stranded DNA 3'-5' DNA exonuclease activity"/>
    <property type="evidence" value="ECO:0007669"/>
    <property type="project" value="TreeGrafter"/>
</dbReference>
<dbReference type="PANTHER" id="PTHR22748">
    <property type="entry name" value="AP ENDONUCLEASE"/>
    <property type="match status" value="1"/>
</dbReference>
<keyword evidence="3 10" id="KW-0479">Metal-binding</keyword>
<evidence type="ECO:0000313" key="15">
    <source>
        <dbReference type="EMBL" id="GMN29095.1"/>
    </source>
</evidence>
<evidence type="ECO:0000256" key="6">
    <source>
        <dbReference type="ARBA" id="ARBA00022833"/>
    </source>
</evidence>
<dbReference type="Pfam" id="PF03372">
    <property type="entry name" value="Exo_endo_phos"/>
    <property type="match status" value="1"/>
</dbReference>
<name>A0AA88CRY4_FICCA</name>
<feature type="active site" description="Proton acceptor" evidence="9">
    <location>
        <position position="338"/>
    </location>
</feature>
<organism evidence="15 16">
    <name type="scientific">Ficus carica</name>
    <name type="common">Common fig</name>
    <dbReference type="NCBI Taxonomy" id="3494"/>
    <lineage>
        <taxon>Eukaryota</taxon>
        <taxon>Viridiplantae</taxon>
        <taxon>Streptophyta</taxon>
        <taxon>Embryophyta</taxon>
        <taxon>Tracheophyta</taxon>
        <taxon>Spermatophyta</taxon>
        <taxon>Magnoliopsida</taxon>
        <taxon>eudicotyledons</taxon>
        <taxon>Gunneridae</taxon>
        <taxon>Pentapetalae</taxon>
        <taxon>rosids</taxon>
        <taxon>fabids</taxon>
        <taxon>Rosales</taxon>
        <taxon>Moraceae</taxon>
        <taxon>Ficeae</taxon>
        <taxon>Ficus</taxon>
    </lineage>
</organism>
<feature type="binding site" evidence="10">
    <location>
        <position position="337"/>
    </location>
    <ligand>
        <name>Mg(2+)</name>
        <dbReference type="ChEBI" id="CHEBI:18420"/>
        <label>1</label>
    </ligand>
</feature>
<feature type="compositionally biased region" description="Polar residues" evidence="13">
    <location>
        <begin position="531"/>
        <end position="552"/>
    </location>
</feature>
<comment type="caution">
    <text evidence="15">The sequence shown here is derived from an EMBL/GenBank/DDBJ whole genome shotgun (WGS) entry which is preliminary data.</text>
</comment>
<dbReference type="InterPro" id="IPR005135">
    <property type="entry name" value="Endo/exonuclease/phosphatase"/>
</dbReference>
<keyword evidence="5" id="KW-0378">Hydrolase</keyword>
<dbReference type="PANTHER" id="PTHR22748:SF4">
    <property type="entry name" value="DNA-(APURINIC OR APYRIMIDINIC SITE) ENDONUCLEASE 2"/>
    <property type="match status" value="1"/>
</dbReference>
<dbReference type="AlphaFoldDB" id="A0AA88CRY4"/>
<dbReference type="GO" id="GO:0008081">
    <property type="term" value="F:phosphoric diester hydrolase activity"/>
    <property type="evidence" value="ECO:0007669"/>
    <property type="project" value="TreeGrafter"/>
</dbReference>
<feature type="compositionally biased region" description="Polar residues" evidence="13">
    <location>
        <begin position="510"/>
        <end position="523"/>
    </location>
</feature>
<evidence type="ECO:0000256" key="5">
    <source>
        <dbReference type="ARBA" id="ARBA00022801"/>
    </source>
</evidence>
<comment type="similarity">
    <text evidence="1">Belongs to the DNA repair enzymes AP/ExoA family.</text>
</comment>
<feature type="region of interest" description="Disordered" evidence="13">
    <location>
        <begin position="510"/>
        <end position="558"/>
    </location>
</feature>
<dbReference type="SUPFAM" id="SSF56219">
    <property type="entry name" value="DNase I-like"/>
    <property type="match status" value="1"/>
</dbReference>
<feature type="binding site" evidence="10">
    <location>
        <position position="37"/>
    </location>
    <ligand>
        <name>Mg(2+)</name>
        <dbReference type="ChEBI" id="CHEBI:18420"/>
        <label>1</label>
    </ligand>
</feature>
<evidence type="ECO:0000256" key="4">
    <source>
        <dbReference type="ARBA" id="ARBA00022771"/>
    </source>
</evidence>
<keyword evidence="10" id="KW-0464">Manganese</keyword>
<gene>
    <name evidence="15" type="ORF">TIFTF001_002300</name>
</gene>
<evidence type="ECO:0000256" key="10">
    <source>
        <dbReference type="PIRSR" id="PIRSR604808-2"/>
    </source>
</evidence>
<accession>A0AA88CRY4</accession>
<evidence type="ECO:0000256" key="2">
    <source>
        <dbReference type="ARBA" id="ARBA00013541"/>
    </source>
</evidence>
<feature type="binding site" evidence="10">
    <location>
        <position position="338"/>
    </location>
    <ligand>
        <name>Mg(2+)</name>
        <dbReference type="ChEBI" id="CHEBI:18420"/>
        <label>1</label>
    </ligand>
</feature>
<evidence type="ECO:0000256" key="13">
    <source>
        <dbReference type="SAM" id="MobiDB-lite"/>
    </source>
</evidence>
<keyword evidence="8" id="KW-0539">Nucleus</keyword>
<dbReference type="GO" id="GO:0003906">
    <property type="term" value="F:DNA-(apurinic or apyrimidinic site) endonuclease activity"/>
    <property type="evidence" value="ECO:0007669"/>
    <property type="project" value="TreeGrafter"/>
</dbReference>
<evidence type="ECO:0000313" key="16">
    <source>
        <dbReference type="Proteomes" id="UP001187192"/>
    </source>
</evidence>
<comment type="cofactor">
    <cofactor evidence="10">
        <name>Mg(2+)</name>
        <dbReference type="ChEBI" id="CHEBI:18420"/>
    </cofactor>
    <cofactor evidence="10">
        <name>Mn(2+)</name>
        <dbReference type="ChEBI" id="CHEBI:29035"/>
    </cofactor>
    <text evidence="10">Probably binds two magnesium or manganese ions per subunit.</text>
</comment>
<dbReference type="EMBL" id="BTGU01000002">
    <property type="protein sequence ID" value="GMN29095.1"/>
    <property type="molecule type" value="Genomic_DNA"/>
</dbReference>
<dbReference type="PROSITE" id="PS51435">
    <property type="entry name" value="AP_NUCLEASE_F1_4"/>
    <property type="match status" value="1"/>
</dbReference>
<dbReference type="GO" id="GO:0008270">
    <property type="term" value="F:zinc ion binding"/>
    <property type="evidence" value="ECO:0007669"/>
    <property type="project" value="UniProtKB-KW"/>
</dbReference>
<reference evidence="15" key="1">
    <citation type="submission" date="2023-07" db="EMBL/GenBank/DDBJ databases">
        <title>draft genome sequence of fig (Ficus carica).</title>
        <authorList>
            <person name="Takahashi T."/>
            <person name="Nishimura K."/>
        </authorList>
    </citation>
    <scope>NUCLEOTIDE SEQUENCE</scope>
</reference>
<evidence type="ECO:0000256" key="11">
    <source>
        <dbReference type="PIRSR" id="PIRSR604808-3"/>
    </source>
</evidence>
<feature type="site" description="Interaction with DNA substrate" evidence="11">
    <location>
        <position position="338"/>
    </location>
</feature>
<evidence type="ECO:0000256" key="9">
    <source>
        <dbReference type="PIRSR" id="PIRSR604808-1"/>
    </source>
</evidence>
<dbReference type="Gene3D" id="3.60.10.10">
    <property type="entry name" value="Endonuclease/exonuclease/phosphatase"/>
    <property type="match status" value="1"/>
</dbReference>
<keyword evidence="7 10" id="KW-0460">Magnesium</keyword>
<feature type="binding site" evidence="10">
    <location>
        <position position="209"/>
    </location>
    <ligand>
        <name>Mg(2+)</name>
        <dbReference type="ChEBI" id="CHEBI:18420"/>
        <label>1</label>
    </ligand>
</feature>
<feature type="binding site" evidence="10">
    <location>
        <position position="7"/>
    </location>
    <ligand>
        <name>Mg(2+)</name>
        <dbReference type="ChEBI" id="CHEBI:18420"/>
        <label>1</label>
    </ligand>
</feature>
<feature type="active site" description="Proton donor/acceptor" evidence="9">
    <location>
        <position position="209"/>
    </location>
</feature>
<evidence type="ECO:0000256" key="1">
    <source>
        <dbReference type="ARBA" id="ARBA00007092"/>
    </source>
</evidence>
<keyword evidence="16" id="KW-1185">Reference proteome</keyword>
<proteinExistence type="inferred from homology"/>
<dbReference type="PROSITE" id="PS51999">
    <property type="entry name" value="ZF_GRF"/>
    <property type="match status" value="1"/>
</dbReference>
<dbReference type="FunFam" id="3.60.10.10:FF:000042">
    <property type="entry name" value="DNA-(apurinic or apyrimidinic site) lyase"/>
    <property type="match status" value="1"/>
</dbReference>
<feature type="active site" evidence="9">
    <location>
        <position position="168"/>
    </location>
</feature>
<feature type="site" description="Transition state stabilizer" evidence="11">
    <location>
        <position position="211"/>
    </location>
</feature>
<dbReference type="Proteomes" id="UP001187192">
    <property type="component" value="Unassembled WGS sequence"/>
</dbReference>
<evidence type="ECO:0000256" key="7">
    <source>
        <dbReference type="ARBA" id="ARBA00022842"/>
    </source>
</evidence>
<evidence type="ECO:0000256" key="12">
    <source>
        <dbReference type="PROSITE-ProRule" id="PRU01343"/>
    </source>
</evidence>